<reference evidence="1" key="1">
    <citation type="journal article" date="2021" name="Proc. Natl. Acad. Sci. U.S.A.">
        <title>A Catalog of Tens of Thousands of Viruses from Human Metagenomes Reveals Hidden Associations with Chronic Diseases.</title>
        <authorList>
            <person name="Tisza M.J."/>
            <person name="Buck C.B."/>
        </authorList>
    </citation>
    <scope>NUCLEOTIDE SEQUENCE</scope>
    <source>
        <strain evidence="1">CtXdu7</strain>
    </source>
</reference>
<evidence type="ECO:0000313" key="1">
    <source>
        <dbReference type="EMBL" id="DAE91990.1"/>
    </source>
</evidence>
<name>A0A8S5RRA5_9CAUD</name>
<accession>A0A8S5RRA5</accession>
<organism evidence="1">
    <name type="scientific">Podoviridae sp. ctXdu7</name>
    <dbReference type="NCBI Taxonomy" id="2827618"/>
    <lineage>
        <taxon>Viruses</taxon>
        <taxon>Duplodnaviria</taxon>
        <taxon>Heunggongvirae</taxon>
        <taxon>Uroviricota</taxon>
        <taxon>Caudoviricetes</taxon>
    </lineage>
</organism>
<dbReference type="EMBL" id="BK057792">
    <property type="protein sequence ID" value="DAE91990.1"/>
    <property type="molecule type" value="Genomic_DNA"/>
</dbReference>
<sequence>MVGDTGLEPVTESYLGSALNGYKPFPLPLS</sequence>
<protein>
    <submittedName>
        <fullName evidence="1">Uncharacterized protein</fullName>
    </submittedName>
</protein>
<proteinExistence type="predicted"/>